<dbReference type="Proteomes" id="UP000823388">
    <property type="component" value="Chromosome 1K"/>
</dbReference>
<dbReference type="AlphaFoldDB" id="A0A8T0XNZ3"/>
<feature type="region of interest" description="Disordered" evidence="1">
    <location>
        <begin position="177"/>
        <end position="206"/>
    </location>
</feature>
<evidence type="ECO:0000313" key="2">
    <source>
        <dbReference type="EMBL" id="KAG2657159.1"/>
    </source>
</evidence>
<protein>
    <submittedName>
        <fullName evidence="2">Uncharacterized protein</fullName>
    </submittedName>
</protein>
<feature type="compositionally biased region" description="Basic residues" evidence="1">
    <location>
        <begin position="372"/>
        <end position="387"/>
    </location>
</feature>
<comment type="caution">
    <text evidence="2">The sequence shown here is derived from an EMBL/GenBank/DDBJ whole genome shotgun (WGS) entry which is preliminary data.</text>
</comment>
<gene>
    <name evidence="2" type="ORF">PVAP13_1KG190954</name>
</gene>
<accession>A0A8T0XNZ3</accession>
<feature type="compositionally biased region" description="Basic residues" evidence="1">
    <location>
        <begin position="113"/>
        <end position="124"/>
    </location>
</feature>
<proteinExistence type="predicted"/>
<evidence type="ECO:0000256" key="1">
    <source>
        <dbReference type="SAM" id="MobiDB-lite"/>
    </source>
</evidence>
<feature type="compositionally biased region" description="Basic residues" evidence="1">
    <location>
        <begin position="197"/>
        <end position="206"/>
    </location>
</feature>
<evidence type="ECO:0000313" key="3">
    <source>
        <dbReference type="Proteomes" id="UP000823388"/>
    </source>
</evidence>
<reference evidence="2" key="1">
    <citation type="submission" date="2020-05" db="EMBL/GenBank/DDBJ databases">
        <title>WGS assembly of Panicum virgatum.</title>
        <authorList>
            <person name="Lovell J.T."/>
            <person name="Jenkins J."/>
            <person name="Shu S."/>
            <person name="Juenger T.E."/>
            <person name="Schmutz J."/>
        </authorList>
    </citation>
    <scope>NUCLEOTIDE SEQUENCE</scope>
    <source>
        <strain evidence="2">AP13</strain>
    </source>
</reference>
<feature type="compositionally biased region" description="Basic residues" evidence="1">
    <location>
        <begin position="261"/>
        <end position="305"/>
    </location>
</feature>
<feature type="compositionally biased region" description="Low complexity" evidence="1">
    <location>
        <begin position="327"/>
        <end position="342"/>
    </location>
</feature>
<feature type="region of interest" description="Disordered" evidence="1">
    <location>
        <begin position="434"/>
        <end position="465"/>
    </location>
</feature>
<feature type="compositionally biased region" description="Low complexity" evidence="1">
    <location>
        <begin position="249"/>
        <end position="260"/>
    </location>
</feature>
<sequence length="486" mass="52483">MEEVRARLPGGPLGRGGRAKNFIVTHHHPSVQCLFAAQFLNDPHFKSRGSSHPFPCLCLQSQSHLSFSAAAAGAVAGSRSRERLDGGLRVVEEAGGAGAGVRRERGVCDGRAVRRRGRGGRRRGGGGGLPEGGLPLLAEGQEGAQPGRRHPLPGVWHGGRRVLRRLRRARPMRAVREQAGAGLPPLHDPQPPERALPGRRRRRRRAGLQRRVAVLVHGRQRRRLVAVAGAAAGGVARGLRQRVRGHGQGAQAPAQPGLQLQRHHRRVRHQAGPGPHRRQPRRLPRRARHHVGHGLPHRRAAHHRPQAQPASRGGADQAVRRARVRAQGRAVGGARVAPRRGLPGAGHGAVAGGPAAEAARRGVGAGGGAPPRRARGPLHHPGHGRRVGRAEQRGGGVHRVRHAAEAARVQGRGRGRRAALADQVPVVPRRRLLRRLPLPAGPGLGHQRRRRQGQGSGSSRRRREKLARCWCPRRRSCSAVREVLRR</sequence>
<name>A0A8T0XNZ3_PANVG</name>
<feature type="region of interest" description="Disordered" evidence="1">
    <location>
        <begin position="242"/>
        <end position="401"/>
    </location>
</feature>
<keyword evidence="3" id="KW-1185">Reference proteome</keyword>
<feature type="region of interest" description="Disordered" evidence="1">
    <location>
        <begin position="113"/>
        <end position="156"/>
    </location>
</feature>
<organism evidence="2 3">
    <name type="scientific">Panicum virgatum</name>
    <name type="common">Blackwell switchgrass</name>
    <dbReference type="NCBI Taxonomy" id="38727"/>
    <lineage>
        <taxon>Eukaryota</taxon>
        <taxon>Viridiplantae</taxon>
        <taxon>Streptophyta</taxon>
        <taxon>Embryophyta</taxon>
        <taxon>Tracheophyta</taxon>
        <taxon>Spermatophyta</taxon>
        <taxon>Magnoliopsida</taxon>
        <taxon>Liliopsida</taxon>
        <taxon>Poales</taxon>
        <taxon>Poaceae</taxon>
        <taxon>PACMAD clade</taxon>
        <taxon>Panicoideae</taxon>
        <taxon>Panicodae</taxon>
        <taxon>Paniceae</taxon>
        <taxon>Panicinae</taxon>
        <taxon>Panicum</taxon>
        <taxon>Panicum sect. Hiantes</taxon>
    </lineage>
</organism>
<dbReference type="EMBL" id="CM029037">
    <property type="protein sequence ID" value="KAG2657159.1"/>
    <property type="molecule type" value="Genomic_DNA"/>
</dbReference>